<keyword evidence="2 3" id="KW-0040">ANK repeat</keyword>
<dbReference type="Gene3D" id="1.25.40.20">
    <property type="entry name" value="Ankyrin repeat-containing domain"/>
    <property type="match status" value="5"/>
</dbReference>
<keyword evidence="1" id="KW-0677">Repeat</keyword>
<evidence type="ECO:0000313" key="4">
    <source>
        <dbReference type="EMBL" id="KAL3400451.1"/>
    </source>
</evidence>
<dbReference type="EMBL" id="JBJJXI010000051">
    <property type="protein sequence ID" value="KAL3400451.1"/>
    <property type="molecule type" value="Genomic_DNA"/>
</dbReference>
<feature type="repeat" description="ANK" evidence="3">
    <location>
        <begin position="613"/>
        <end position="645"/>
    </location>
</feature>
<dbReference type="PROSITE" id="PS50297">
    <property type="entry name" value="ANK_REP_REGION"/>
    <property type="match status" value="5"/>
</dbReference>
<reference evidence="4 5" key="1">
    <citation type="journal article" date="2024" name="bioRxiv">
        <title>A reference genome for Trichogramma kaykai: A tiny desert-dwelling parasitoid wasp with competing sex-ratio distorters.</title>
        <authorList>
            <person name="Culotta J."/>
            <person name="Lindsey A.R."/>
        </authorList>
    </citation>
    <scope>NUCLEOTIDE SEQUENCE [LARGE SCALE GENOMIC DNA]</scope>
    <source>
        <strain evidence="4 5">KSX58</strain>
    </source>
</reference>
<feature type="repeat" description="ANK" evidence="3">
    <location>
        <begin position="466"/>
        <end position="498"/>
    </location>
</feature>
<dbReference type="SUPFAM" id="SSF48403">
    <property type="entry name" value="Ankyrin repeat"/>
    <property type="match status" value="2"/>
</dbReference>
<evidence type="ECO:0000313" key="5">
    <source>
        <dbReference type="Proteomes" id="UP001627154"/>
    </source>
</evidence>
<sequence length="904" mass="103084">MGNGGSNSETGQEDVESLKRMRERVNWENEVERHEFYRQFCSLVRDWQGRLPNLREIFGREEIDWLLEECVDTGPVEFISFVARTGYRDEPELDDEGQPLLHRNTPVHYVIGSRARDWFSKTRELFKIYDKFNANYTNESGLTHFHAACMSGCDEIVEKFLELGHDPNCLVPVKKHTPLHYSIFLKRNEVSELLLRRGANPNLANYRGQTPLHIMSSSCDDVDLAKMLLEISRDKYPPMPIDALDNNGDTPLMLALRSGNMKIVESLLRSGANPNLAVAAGFTALHYICSRNVDDDTAEVFLKINEDMRQKVKVDAVNERGRTALCDAVLLGTKNKVEALLRRGANPNLAIPEGRLTPLHIIALRAEDDFMDEFFEMCDRYRLRPEVDALDQWNQAPLLLALHYGHRRSVESLLRHGANPSIANCRGSQALHVIGHRRVDDDLAETFLRMIDGTRWTLEVDARDEWGWTPLLHALRYGTMRTVELLLRRGADPNAANKNGSRALHIICRGQGDDDLSEAFFRIIDDIQRTVEIDARGKDGVTPLHDALCHGLPRTAENLLRRGADPNTPDDSGSTALHYISKRVTDDDELAKKFFETCDDIQRTVRLNALDDWGRTPLHWALDYGSRKVVKLLLERGADPTSIDTEGSTPLHVICRGDDDDDDLLDVFFEVCYDEFKMVHVDARDNEGQTPLQTAVANLLPNVVDALLDRHASLSAFSFPVTNRFYSILDESNRDKLSLASGALVVVERLEDRGYDMSRSDVLTIVQLFLKYGLFEESSDLGKYWCDEEEFMSKAMGIMIIPNSLSLFELLFLRPEEAAKLLTYTDYFEIERSSDLDDIPKQYRDLCSRHLCEKMSRGYFQRLALDAFQELTGYRLPILCSEMVIDNLMNEDLLRIYEAGEIHD</sequence>
<feature type="repeat" description="ANK" evidence="3">
    <location>
        <begin position="539"/>
        <end position="571"/>
    </location>
</feature>
<dbReference type="InterPro" id="IPR002110">
    <property type="entry name" value="Ankyrin_rpt"/>
</dbReference>
<feature type="repeat" description="ANK" evidence="3">
    <location>
        <begin position="393"/>
        <end position="425"/>
    </location>
</feature>
<dbReference type="AlphaFoldDB" id="A0ABD2X767"/>
<dbReference type="PROSITE" id="PS50088">
    <property type="entry name" value="ANK_REPEAT"/>
    <property type="match status" value="6"/>
</dbReference>
<keyword evidence="5" id="KW-1185">Reference proteome</keyword>
<dbReference type="PANTHER" id="PTHR24123:SF33">
    <property type="entry name" value="PROTEIN HOS4"/>
    <property type="match status" value="1"/>
</dbReference>
<dbReference type="Proteomes" id="UP001627154">
    <property type="component" value="Unassembled WGS sequence"/>
</dbReference>
<evidence type="ECO:0000256" key="1">
    <source>
        <dbReference type="ARBA" id="ARBA00022737"/>
    </source>
</evidence>
<accession>A0ABD2X767</accession>
<comment type="caution">
    <text evidence="4">The sequence shown here is derived from an EMBL/GenBank/DDBJ whole genome shotgun (WGS) entry which is preliminary data.</text>
</comment>
<feature type="repeat" description="ANK" evidence="3">
    <location>
        <begin position="247"/>
        <end position="279"/>
    </location>
</feature>
<evidence type="ECO:0000256" key="2">
    <source>
        <dbReference type="ARBA" id="ARBA00023043"/>
    </source>
</evidence>
<dbReference type="SMART" id="SM00248">
    <property type="entry name" value="ANK"/>
    <property type="match status" value="14"/>
</dbReference>
<dbReference type="InterPro" id="IPR036770">
    <property type="entry name" value="Ankyrin_rpt-contain_sf"/>
</dbReference>
<gene>
    <name evidence="4" type="ORF">TKK_006308</name>
</gene>
<dbReference type="PRINTS" id="PR01415">
    <property type="entry name" value="ANKYRIN"/>
</dbReference>
<proteinExistence type="predicted"/>
<evidence type="ECO:0008006" key="6">
    <source>
        <dbReference type="Google" id="ProtNLM"/>
    </source>
</evidence>
<dbReference type="Pfam" id="PF00023">
    <property type="entry name" value="Ank"/>
    <property type="match status" value="1"/>
</dbReference>
<feature type="repeat" description="ANK" evidence="3">
    <location>
        <begin position="174"/>
        <end position="206"/>
    </location>
</feature>
<dbReference type="PANTHER" id="PTHR24123">
    <property type="entry name" value="ANKYRIN REPEAT-CONTAINING"/>
    <property type="match status" value="1"/>
</dbReference>
<organism evidence="4 5">
    <name type="scientific">Trichogramma kaykai</name>
    <dbReference type="NCBI Taxonomy" id="54128"/>
    <lineage>
        <taxon>Eukaryota</taxon>
        <taxon>Metazoa</taxon>
        <taxon>Ecdysozoa</taxon>
        <taxon>Arthropoda</taxon>
        <taxon>Hexapoda</taxon>
        <taxon>Insecta</taxon>
        <taxon>Pterygota</taxon>
        <taxon>Neoptera</taxon>
        <taxon>Endopterygota</taxon>
        <taxon>Hymenoptera</taxon>
        <taxon>Apocrita</taxon>
        <taxon>Proctotrupomorpha</taxon>
        <taxon>Chalcidoidea</taxon>
        <taxon>Trichogrammatidae</taxon>
        <taxon>Trichogramma</taxon>
    </lineage>
</organism>
<dbReference type="InterPro" id="IPR051165">
    <property type="entry name" value="Multifunctional_ANK_Repeat"/>
</dbReference>
<name>A0ABD2X767_9HYME</name>
<evidence type="ECO:0000256" key="3">
    <source>
        <dbReference type="PROSITE-ProRule" id="PRU00023"/>
    </source>
</evidence>
<dbReference type="Pfam" id="PF12796">
    <property type="entry name" value="Ank_2"/>
    <property type="match status" value="3"/>
</dbReference>
<protein>
    <recommendedName>
        <fullName evidence="6">PRANC domain-containing protein</fullName>
    </recommendedName>
</protein>